<reference evidence="3 5" key="1">
    <citation type="submission" date="2017-11" db="EMBL/GenBank/DDBJ databases">
        <title>Comparitive Functional Genomics of Dry Heat Resistant strains isolated from the Viking Spacecraft.</title>
        <authorList>
            <person name="Seuylemezian A."/>
            <person name="Cooper K."/>
            <person name="Vaishampayan P."/>
        </authorList>
    </citation>
    <scope>NUCLEOTIDE SEQUENCE [LARGE SCALE GENOMIC DNA]</scope>
    <source>
        <strain evidence="3 5">M4.6</strain>
    </source>
</reference>
<dbReference type="PANTHER" id="PTHR43437:SF3">
    <property type="entry name" value="HYDROXYACYL-THIOESTER DEHYDRATASE TYPE 2, MITOCHONDRIAL"/>
    <property type="match status" value="1"/>
</dbReference>
<dbReference type="GO" id="GO:0005835">
    <property type="term" value="C:fatty acid synthase complex"/>
    <property type="evidence" value="ECO:0007669"/>
    <property type="project" value="InterPro"/>
</dbReference>
<dbReference type="PRINTS" id="PR01483">
    <property type="entry name" value="FASYNTHASE"/>
</dbReference>
<evidence type="ECO:0000256" key="1">
    <source>
        <dbReference type="ARBA" id="ARBA00023239"/>
    </source>
</evidence>
<dbReference type="FunFam" id="3.10.129.10:FF:000042">
    <property type="entry name" value="MaoC domain protein dehydratase"/>
    <property type="match status" value="1"/>
</dbReference>
<reference evidence="4 6" key="2">
    <citation type="submission" date="2017-12" db="EMBL/GenBank/DDBJ databases">
        <title>Comparative Functional Genomics of Dry Heat Resistant strains isolated from the Viking Spacecraft.</title>
        <authorList>
            <person name="Seuylemezian A."/>
            <person name="Cooper K."/>
            <person name="Vaishampayan P."/>
        </authorList>
    </citation>
    <scope>NUCLEOTIDE SEQUENCE [LARGE SCALE GENOMIC DNA]</scope>
    <source>
        <strain evidence="4 6">ATCC 29669</strain>
    </source>
</reference>
<dbReference type="PANTHER" id="PTHR43437">
    <property type="entry name" value="HYDROXYACYL-THIOESTER DEHYDRATASE TYPE 2, MITOCHONDRIAL-RELATED"/>
    <property type="match status" value="1"/>
</dbReference>
<dbReference type="RefSeq" id="WP_101575461.1">
    <property type="nucleotide sequence ID" value="NZ_PGVA01000003.1"/>
</dbReference>
<dbReference type="EMBL" id="PGVD01000021">
    <property type="protein sequence ID" value="PLR98599.1"/>
    <property type="molecule type" value="Genomic_DNA"/>
</dbReference>
<dbReference type="GO" id="GO:0006633">
    <property type="term" value="P:fatty acid biosynthetic process"/>
    <property type="evidence" value="ECO:0007669"/>
    <property type="project" value="InterPro"/>
</dbReference>
<dbReference type="AlphaFoldDB" id="A0A2N5GS52"/>
<name>A0A2N5GS52_9BACI</name>
<organism evidence="3 5">
    <name type="scientific">Bacillus canaveralius</name>
    <dbReference type="NCBI Taxonomy" id="1403243"/>
    <lineage>
        <taxon>Bacteria</taxon>
        <taxon>Bacillati</taxon>
        <taxon>Bacillota</taxon>
        <taxon>Bacilli</taxon>
        <taxon>Bacillales</taxon>
        <taxon>Bacillaceae</taxon>
        <taxon>Bacillus</taxon>
    </lineage>
</organism>
<dbReference type="InterPro" id="IPR002539">
    <property type="entry name" value="MaoC-like_dom"/>
</dbReference>
<dbReference type="SUPFAM" id="SSF54637">
    <property type="entry name" value="Thioesterase/thiol ester dehydrase-isomerase"/>
    <property type="match status" value="1"/>
</dbReference>
<evidence type="ECO:0000313" key="3">
    <source>
        <dbReference type="EMBL" id="PLR86366.1"/>
    </source>
</evidence>
<evidence type="ECO:0000259" key="2">
    <source>
        <dbReference type="Pfam" id="PF01575"/>
    </source>
</evidence>
<keyword evidence="6" id="KW-1185">Reference proteome</keyword>
<dbReference type="Proteomes" id="UP000234951">
    <property type="component" value="Unassembled WGS sequence"/>
</dbReference>
<evidence type="ECO:0000313" key="5">
    <source>
        <dbReference type="Proteomes" id="UP000234951"/>
    </source>
</evidence>
<protein>
    <submittedName>
        <fullName evidence="3">Enoyl-CoA hydratase</fullName>
    </submittedName>
</protein>
<dbReference type="EMBL" id="PGVA01000003">
    <property type="protein sequence ID" value="PLR86366.1"/>
    <property type="molecule type" value="Genomic_DNA"/>
</dbReference>
<gene>
    <name evidence="3" type="ORF">CU635_01870</name>
    <name evidence="4" type="ORF">CVD25_07715</name>
</gene>
<dbReference type="CDD" id="cd03449">
    <property type="entry name" value="R_hydratase"/>
    <property type="match status" value="1"/>
</dbReference>
<dbReference type="GO" id="GO:0004312">
    <property type="term" value="F:fatty acid synthase activity"/>
    <property type="evidence" value="ECO:0007669"/>
    <property type="project" value="InterPro"/>
</dbReference>
<evidence type="ECO:0000313" key="6">
    <source>
        <dbReference type="Proteomes" id="UP000235114"/>
    </source>
</evidence>
<proteinExistence type="predicted"/>
<sequence length="139" mass="15367">MSGFTIGQQASCSKTITETDFVLFAGLSGDFNPIHIDREYAKKTRFNQRIAHGLLTSSLLSQLLGMHLPGKGSVYMEQTIRFKAPVFIGDTITATATVDEFIKEKNILKLLTECHNQKEELVLTGSAVMMVPKEEAEIS</sequence>
<comment type="caution">
    <text evidence="3">The sequence shown here is derived from an EMBL/GenBank/DDBJ whole genome shotgun (WGS) entry which is preliminary data.</text>
</comment>
<accession>A0A2N5GS52</accession>
<keyword evidence="1" id="KW-0456">Lyase</keyword>
<feature type="domain" description="MaoC-like" evidence="2">
    <location>
        <begin position="11"/>
        <end position="104"/>
    </location>
</feature>
<dbReference type="InterPro" id="IPR003965">
    <property type="entry name" value="Fatty_acid_synthase"/>
</dbReference>
<dbReference type="InterPro" id="IPR050965">
    <property type="entry name" value="UPF0336/Enoyl-CoA_hydratase"/>
</dbReference>
<evidence type="ECO:0000313" key="4">
    <source>
        <dbReference type="EMBL" id="PLR98599.1"/>
    </source>
</evidence>
<dbReference type="OrthoDB" id="9801625at2"/>
<dbReference type="Pfam" id="PF01575">
    <property type="entry name" value="MaoC_dehydratas"/>
    <property type="match status" value="1"/>
</dbReference>
<dbReference type="Gene3D" id="3.10.129.10">
    <property type="entry name" value="Hotdog Thioesterase"/>
    <property type="match status" value="1"/>
</dbReference>
<dbReference type="GO" id="GO:0019171">
    <property type="term" value="F:(3R)-hydroxyacyl-[acyl-carrier-protein] dehydratase activity"/>
    <property type="evidence" value="ECO:0007669"/>
    <property type="project" value="TreeGrafter"/>
</dbReference>
<dbReference type="InterPro" id="IPR029069">
    <property type="entry name" value="HotDog_dom_sf"/>
</dbReference>
<dbReference type="Proteomes" id="UP000235114">
    <property type="component" value="Unassembled WGS sequence"/>
</dbReference>